<keyword evidence="9" id="KW-0443">Lipid metabolism</keyword>
<evidence type="ECO:0000256" key="8">
    <source>
        <dbReference type="PIRSR" id="PIRSR608901-2"/>
    </source>
</evidence>
<dbReference type="EC" id="3.5.1.-" evidence="9"/>
<dbReference type="AlphaFoldDB" id="A0A8B7YRA7"/>
<sequence length="298" mass="34593">MAPATTDNLLVEPDTGFWGPRTSTLDWCERNYATTTYIAEFWNTISNIVFIIPPLFGIAFAWRDRVDHRFIFSYVGVILIGLGSSSFHLTLHIFSQMLDEMSMLWATSFFLYCLMETHSKPRSNNGSLIQILYIYNAFASLSYIIMQEPLFFQVAFGTLTVIMMVRGCYVAMSQDCCRYLVWYPMILYFTAFVLWNIDNLYCEHVQRLRDSLPSPLSVLTQLHAWWHVFVGIACHAQIQFSCHSRSIFLKRHCTIWTWCGFLPFLEIHDDKQPSTTNISTQLANQSGKETKCRLTKEL</sequence>
<feature type="transmembrane region" description="Helical" evidence="9">
    <location>
        <begin position="71"/>
        <end position="91"/>
    </location>
</feature>
<comment type="subcellular location">
    <subcellularLocation>
        <location evidence="1">Membrane</location>
        <topology evidence="1">Multi-pass membrane protein</topology>
    </subcellularLocation>
</comment>
<feature type="binding site" evidence="7">
    <location>
        <position position="31"/>
    </location>
    <ligand>
        <name>Ca(2+)</name>
        <dbReference type="ChEBI" id="CHEBI:29108"/>
    </ligand>
</feature>
<dbReference type="GO" id="GO:0016811">
    <property type="term" value="F:hydrolase activity, acting on carbon-nitrogen (but not peptide) bonds, in linear amides"/>
    <property type="evidence" value="ECO:0007669"/>
    <property type="project" value="InterPro"/>
</dbReference>
<feature type="transmembrane region" description="Helical" evidence="9">
    <location>
        <begin position="127"/>
        <end position="145"/>
    </location>
</feature>
<dbReference type="Proteomes" id="UP000694845">
    <property type="component" value="Unplaced"/>
</dbReference>
<feature type="transmembrane region" description="Helical" evidence="9">
    <location>
        <begin position="97"/>
        <end position="115"/>
    </location>
</feature>
<dbReference type="GO" id="GO:0071602">
    <property type="term" value="P:phytosphingosine biosynthetic process"/>
    <property type="evidence" value="ECO:0007669"/>
    <property type="project" value="TreeGrafter"/>
</dbReference>
<evidence type="ECO:0000313" key="11">
    <source>
        <dbReference type="RefSeq" id="XP_022095222.1"/>
    </source>
</evidence>
<keyword evidence="8" id="KW-0862">Zinc</keyword>
<evidence type="ECO:0000256" key="3">
    <source>
        <dbReference type="ARBA" id="ARBA00022692"/>
    </source>
</evidence>
<feature type="transmembrane region" description="Helical" evidence="9">
    <location>
        <begin position="151"/>
        <end position="172"/>
    </location>
</feature>
<evidence type="ECO:0000256" key="2">
    <source>
        <dbReference type="ARBA" id="ARBA00009780"/>
    </source>
</evidence>
<keyword evidence="5 9" id="KW-1133">Transmembrane helix</keyword>
<evidence type="ECO:0000313" key="10">
    <source>
        <dbReference type="Proteomes" id="UP000694845"/>
    </source>
</evidence>
<evidence type="ECO:0000256" key="5">
    <source>
        <dbReference type="ARBA" id="ARBA00022989"/>
    </source>
</evidence>
<dbReference type="GO" id="GO:0046872">
    <property type="term" value="F:metal ion binding"/>
    <property type="evidence" value="ECO:0007669"/>
    <property type="project" value="UniProtKB-KW"/>
</dbReference>
<reference evidence="11" key="1">
    <citation type="submission" date="2025-08" db="UniProtKB">
        <authorList>
            <consortium name="RefSeq"/>
        </authorList>
    </citation>
    <scope>IDENTIFICATION</scope>
</reference>
<feature type="binding site" evidence="7">
    <location>
        <position position="26"/>
    </location>
    <ligand>
        <name>Ca(2+)</name>
        <dbReference type="ChEBI" id="CHEBI:29108"/>
    </ligand>
</feature>
<evidence type="ECO:0000256" key="1">
    <source>
        <dbReference type="ARBA" id="ARBA00004141"/>
    </source>
</evidence>
<comment type="similarity">
    <text evidence="2 9">Belongs to the alkaline ceramidase family.</text>
</comment>
<feature type="binding site" evidence="7">
    <location>
        <position position="27"/>
    </location>
    <ligand>
        <name>Ca(2+)</name>
        <dbReference type="ChEBI" id="CHEBI:29108"/>
    </ligand>
</feature>
<comment type="cofactor">
    <cofactor evidence="8">
        <name>Zn(2+)</name>
        <dbReference type="ChEBI" id="CHEBI:29105"/>
    </cofactor>
</comment>
<gene>
    <name evidence="11" type="primary">LOC110981717</name>
</gene>
<dbReference type="GO" id="GO:0006672">
    <property type="term" value="P:ceramide metabolic process"/>
    <property type="evidence" value="ECO:0007669"/>
    <property type="project" value="InterPro"/>
</dbReference>
<feature type="binding site" evidence="8">
    <location>
        <position position="223"/>
    </location>
    <ligand>
        <name>Zn(2+)</name>
        <dbReference type="ChEBI" id="CHEBI:29105"/>
        <note>catalytic</note>
    </ligand>
</feature>
<evidence type="ECO:0000256" key="4">
    <source>
        <dbReference type="ARBA" id="ARBA00022801"/>
    </source>
</evidence>
<accession>A0A8B7YRA7</accession>
<feature type="transmembrane region" description="Helical" evidence="9">
    <location>
        <begin position="41"/>
        <end position="62"/>
    </location>
</feature>
<feature type="binding site" evidence="7">
    <location>
        <position position="40"/>
    </location>
    <ligand>
        <name>Ca(2+)</name>
        <dbReference type="ChEBI" id="CHEBI:29108"/>
    </ligand>
</feature>
<protein>
    <recommendedName>
        <fullName evidence="9">Alkaline ceramidase</fullName>
        <ecNumber evidence="9">3.5.1.-</ecNumber>
    </recommendedName>
</protein>
<proteinExistence type="inferred from homology"/>
<feature type="transmembrane region" description="Helical" evidence="9">
    <location>
        <begin position="179"/>
        <end position="197"/>
    </location>
</feature>
<dbReference type="KEGG" id="aplc:110981717"/>
<feature type="binding site" evidence="7">
    <location>
        <position position="29"/>
    </location>
    <ligand>
        <name>Ca(2+)</name>
        <dbReference type="ChEBI" id="CHEBI:29108"/>
    </ligand>
</feature>
<dbReference type="InterPro" id="IPR008901">
    <property type="entry name" value="ACER"/>
</dbReference>
<dbReference type="Pfam" id="PF05875">
    <property type="entry name" value="Ceramidase"/>
    <property type="match status" value="1"/>
</dbReference>
<keyword evidence="4 9" id="KW-0378">Hydrolase</keyword>
<evidence type="ECO:0000256" key="9">
    <source>
        <dbReference type="RuleBase" id="RU364079"/>
    </source>
</evidence>
<dbReference type="OrthoDB" id="187171at2759"/>
<dbReference type="PANTHER" id="PTHR46187">
    <property type="entry name" value="ALKALINE CERAMIDASE 3"/>
    <property type="match status" value="1"/>
</dbReference>
<evidence type="ECO:0000256" key="7">
    <source>
        <dbReference type="PIRSR" id="PIRSR608901-1"/>
    </source>
</evidence>
<dbReference type="PANTHER" id="PTHR46187:SF3">
    <property type="entry name" value="ALKALINE CERAMIDASE 3"/>
    <property type="match status" value="1"/>
</dbReference>
<dbReference type="GeneID" id="110981717"/>
<keyword evidence="3 9" id="KW-0812">Transmembrane</keyword>
<dbReference type="OMA" id="YVITRYI"/>
<dbReference type="RefSeq" id="XP_022095222.1">
    <property type="nucleotide sequence ID" value="XM_022239530.1"/>
</dbReference>
<comment type="function">
    <text evidence="9">Hydrolyzes the sphingolipid ceramide into sphingosine and free fatty acid.</text>
</comment>
<keyword evidence="6 9" id="KW-0472">Membrane</keyword>
<feature type="binding site" evidence="8">
    <location>
        <position position="227"/>
    </location>
    <ligand>
        <name>Zn(2+)</name>
        <dbReference type="ChEBI" id="CHEBI:29105"/>
        <note>catalytic</note>
    </ligand>
</feature>
<organism evidence="10 11">
    <name type="scientific">Acanthaster planci</name>
    <name type="common">Crown-of-thorns starfish</name>
    <dbReference type="NCBI Taxonomy" id="133434"/>
    <lineage>
        <taxon>Eukaryota</taxon>
        <taxon>Metazoa</taxon>
        <taxon>Echinodermata</taxon>
        <taxon>Eleutherozoa</taxon>
        <taxon>Asterozoa</taxon>
        <taxon>Asteroidea</taxon>
        <taxon>Valvatacea</taxon>
        <taxon>Valvatida</taxon>
        <taxon>Acanthasteridae</taxon>
        <taxon>Acanthaster</taxon>
    </lineage>
</organism>
<name>A0A8B7YRA7_ACAPL</name>
<dbReference type="GO" id="GO:0005789">
    <property type="term" value="C:endoplasmic reticulum membrane"/>
    <property type="evidence" value="ECO:0007669"/>
    <property type="project" value="TreeGrafter"/>
</dbReference>
<comment type="caution">
    <text evidence="9">Lacks conserved residue(s) required for the propagation of feature annotation.</text>
</comment>
<keyword evidence="7" id="KW-0106">Calcium</keyword>
<keyword evidence="7" id="KW-0479">Metal-binding</keyword>
<evidence type="ECO:0000256" key="6">
    <source>
        <dbReference type="ARBA" id="ARBA00023136"/>
    </source>
</evidence>
<feature type="binding site" evidence="8">
    <location>
        <position position="88"/>
    </location>
    <ligand>
        <name>Zn(2+)</name>
        <dbReference type="ChEBI" id="CHEBI:29105"/>
        <note>catalytic</note>
    </ligand>
</feature>
<keyword evidence="10" id="KW-1185">Reference proteome</keyword>